<feature type="transmembrane region" description="Helical" evidence="1">
    <location>
        <begin position="195"/>
        <end position="217"/>
    </location>
</feature>
<dbReference type="Proteomes" id="UP001242368">
    <property type="component" value="Unassembled WGS sequence"/>
</dbReference>
<proteinExistence type="predicted"/>
<feature type="transmembrane region" description="Helical" evidence="1">
    <location>
        <begin position="65"/>
        <end position="80"/>
    </location>
</feature>
<evidence type="ECO:0000313" key="3">
    <source>
        <dbReference type="Proteomes" id="UP001242368"/>
    </source>
</evidence>
<accession>A0ABT8CW06</accession>
<feature type="transmembrane region" description="Helical" evidence="1">
    <location>
        <begin position="101"/>
        <end position="123"/>
    </location>
</feature>
<dbReference type="InterPro" id="IPR043742">
    <property type="entry name" value="DUF5687"/>
</dbReference>
<evidence type="ECO:0000313" key="2">
    <source>
        <dbReference type="EMBL" id="MDN3708703.1"/>
    </source>
</evidence>
<feature type="transmembrane region" description="Helical" evidence="1">
    <location>
        <begin position="300"/>
        <end position="319"/>
    </location>
</feature>
<comment type="caution">
    <text evidence="2">The sequence shown here is derived from an EMBL/GenBank/DDBJ whole genome shotgun (WGS) entry which is preliminary data.</text>
</comment>
<feature type="transmembrane region" description="Helical" evidence="1">
    <location>
        <begin position="419"/>
        <end position="439"/>
    </location>
</feature>
<dbReference type="Pfam" id="PF18940">
    <property type="entry name" value="DUF5687"/>
    <property type="match status" value="1"/>
</dbReference>
<feature type="transmembrane region" description="Helical" evidence="1">
    <location>
        <begin position="135"/>
        <end position="153"/>
    </location>
</feature>
<keyword evidence="1" id="KW-0472">Membrane</keyword>
<feature type="transmembrane region" description="Helical" evidence="1">
    <location>
        <begin position="348"/>
        <end position="368"/>
    </location>
</feature>
<name>A0ABT8CW06_9FLAO</name>
<organism evidence="2 3">
    <name type="scientific">Paenimyroides ceti</name>
    <dbReference type="NCBI Taxonomy" id="395087"/>
    <lineage>
        <taxon>Bacteria</taxon>
        <taxon>Pseudomonadati</taxon>
        <taxon>Bacteroidota</taxon>
        <taxon>Flavobacteriia</taxon>
        <taxon>Flavobacteriales</taxon>
        <taxon>Flavobacteriaceae</taxon>
        <taxon>Paenimyroides</taxon>
    </lineage>
</organism>
<feature type="transmembrane region" description="Helical" evidence="1">
    <location>
        <begin position="274"/>
        <end position="294"/>
    </location>
</feature>
<keyword evidence="3" id="KW-1185">Reference proteome</keyword>
<feature type="transmembrane region" description="Helical" evidence="1">
    <location>
        <begin position="165"/>
        <end position="183"/>
    </location>
</feature>
<protein>
    <submittedName>
        <fullName evidence="2">DUF5687 family protein</fullName>
    </submittedName>
</protein>
<feature type="transmembrane region" description="Helical" evidence="1">
    <location>
        <begin position="445"/>
        <end position="466"/>
    </location>
</feature>
<dbReference type="RefSeq" id="WP_290364556.1">
    <property type="nucleotide sequence ID" value="NZ_JAUFQU010000001.1"/>
</dbReference>
<feature type="transmembrane region" description="Helical" evidence="1">
    <location>
        <begin position="374"/>
        <end position="398"/>
    </location>
</feature>
<feature type="transmembrane region" description="Helical" evidence="1">
    <location>
        <begin position="21"/>
        <end position="45"/>
    </location>
</feature>
<sequence length="489" mass="57102">MFKQFLFLEWKSFFRSPNLAINIILKILVYFYLFLFALLALVYGAGTYFFIEEMDMVPFEVVNKYIIYYFTVDLFVRYIFQRFNPLNIKPLLATNVSKKKIVNFILAKSTISIFNIINYLYLIPLTVVFLINDGFSLKLLVWGISLLALVNVNNLLNLLLNKKNAVFFSVFGILAVCGALHYWQIIDITVYTQYFYTAFYEYPFLILVLVAALFFMYRYSFTFYKNSLYLDKGLQKKKDEVQNVNLTWLDRFGVTGTFLKLDIKMLMRNKRSKTAMISSFVFIFYGLLIFTNIVDMYSSPVFYIFGAIFVTGGFVFNFGNYIPSWDSSYYPFMMTQNITYKNYLKSKWWLMVIATILCTFLATFYLYFGWPVYLMVFSAALFNIGINSYLVMLSGAFVKTPIDLSTNKNLMGDKTAFNINSLLLAMPKIFLPVILFFIGKIIYNDVLGCILVGLVGIIGLAFRDLIFKQIERIYKAEKYKTIQAYKQKN</sequence>
<dbReference type="EMBL" id="JAUFQU010000001">
    <property type="protein sequence ID" value="MDN3708703.1"/>
    <property type="molecule type" value="Genomic_DNA"/>
</dbReference>
<reference evidence="3" key="1">
    <citation type="journal article" date="2019" name="Int. J. Syst. Evol. Microbiol.">
        <title>The Global Catalogue of Microorganisms (GCM) 10K type strain sequencing project: providing services to taxonomists for standard genome sequencing and annotation.</title>
        <authorList>
            <consortium name="The Broad Institute Genomics Platform"/>
            <consortium name="The Broad Institute Genome Sequencing Center for Infectious Disease"/>
            <person name="Wu L."/>
            <person name="Ma J."/>
        </authorList>
    </citation>
    <scope>NUCLEOTIDE SEQUENCE [LARGE SCALE GENOMIC DNA]</scope>
    <source>
        <strain evidence="3">CECT 7184</strain>
    </source>
</reference>
<keyword evidence="1" id="KW-1133">Transmembrane helix</keyword>
<gene>
    <name evidence="2" type="ORF">QW060_16495</name>
</gene>
<keyword evidence="1" id="KW-0812">Transmembrane</keyword>
<evidence type="ECO:0000256" key="1">
    <source>
        <dbReference type="SAM" id="Phobius"/>
    </source>
</evidence>